<keyword evidence="6" id="KW-0675">Receptor</keyword>
<dbReference type="SUPFAM" id="SSF52200">
    <property type="entry name" value="Toll/Interleukin receptor TIR domain"/>
    <property type="match status" value="1"/>
</dbReference>
<keyword evidence="5" id="KW-0472">Membrane</keyword>
<name>K1QLJ0_MAGGI</name>
<dbReference type="GO" id="GO:0038023">
    <property type="term" value="F:signaling receptor activity"/>
    <property type="evidence" value="ECO:0007669"/>
    <property type="project" value="TreeGrafter"/>
</dbReference>
<keyword evidence="4" id="KW-1133">Transmembrane helix</keyword>
<keyword evidence="2" id="KW-0812">Transmembrane</keyword>
<dbReference type="AlphaFoldDB" id="K1QLJ0"/>
<reference evidence="6" key="1">
    <citation type="journal article" date="2012" name="Nature">
        <title>The oyster genome reveals stress adaptation and complexity of shell formation.</title>
        <authorList>
            <person name="Zhang G."/>
            <person name="Fang X."/>
            <person name="Guo X."/>
            <person name="Li L."/>
            <person name="Luo R."/>
            <person name="Xu F."/>
            <person name="Yang P."/>
            <person name="Zhang L."/>
            <person name="Wang X."/>
            <person name="Qi H."/>
            <person name="Xiong Z."/>
            <person name="Que H."/>
            <person name="Xie Y."/>
            <person name="Holland P.W."/>
            <person name="Paps J."/>
            <person name="Zhu Y."/>
            <person name="Wu F."/>
            <person name="Chen Y."/>
            <person name="Wang J."/>
            <person name="Peng C."/>
            <person name="Meng J."/>
            <person name="Yang L."/>
            <person name="Liu J."/>
            <person name="Wen B."/>
            <person name="Zhang N."/>
            <person name="Huang Z."/>
            <person name="Zhu Q."/>
            <person name="Feng Y."/>
            <person name="Mount A."/>
            <person name="Hedgecock D."/>
            <person name="Xu Z."/>
            <person name="Liu Y."/>
            <person name="Domazet-Loso T."/>
            <person name="Du Y."/>
            <person name="Sun X."/>
            <person name="Zhang S."/>
            <person name="Liu B."/>
            <person name="Cheng P."/>
            <person name="Jiang X."/>
            <person name="Li J."/>
            <person name="Fan D."/>
            <person name="Wang W."/>
            <person name="Fu W."/>
            <person name="Wang T."/>
            <person name="Wang B."/>
            <person name="Zhang J."/>
            <person name="Peng Z."/>
            <person name="Li Y."/>
            <person name="Li N."/>
            <person name="Wang J."/>
            <person name="Chen M."/>
            <person name="He Y."/>
            <person name="Tan F."/>
            <person name="Song X."/>
            <person name="Zheng Q."/>
            <person name="Huang R."/>
            <person name="Yang H."/>
            <person name="Du X."/>
            <person name="Chen L."/>
            <person name="Yang M."/>
            <person name="Gaffney P.M."/>
            <person name="Wang S."/>
            <person name="Luo L."/>
            <person name="She Z."/>
            <person name="Ming Y."/>
            <person name="Huang W."/>
            <person name="Zhang S."/>
            <person name="Huang B."/>
            <person name="Zhang Y."/>
            <person name="Qu T."/>
            <person name="Ni P."/>
            <person name="Miao G."/>
            <person name="Wang J."/>
            <person name="Wang Q."/>
            <person name="Steinberg C.E."/>
            <person name="Wang H."/>
            <person name="Li N."/>
            <person name="Qian L."/>
            <person name="Zhang G."/>
            <person name="Li Y."/>
            <person name="Yang H."/>
            <person name="Liu X."/>
            <person name="Wang J."/>
            <person name="Yin Y."/>
            <person name="Wang J."/>
        </authorList>
    </citation>
    <scope>NUCLEOTIDE SEQUENCE [LARGE SCALE GENOMIC DNA]</scope>
    <source>
        <strain evidence="6">05x7-T-G4-1.051#20</strain>
    </source>
</reference>
<proteinExistence type="predicted"/>
<dbReference type="PANTHER" id="PTHR24365:SF541">
    <property type="entry name" value="PROTEIN TOLL-RELATED"/>
    <property type="match status" value="1"/>
</dbReference>
<evidence type="ECO:0000256" key="2">
    <source>
        <dbReference type="ARBA" id="ARBA00022692"/>
    </source>
</evidence>
<dbReference type="Gene3D" id="3.80.10.10">
    <property type="entry name" value="Ribonuclease Inhibitor"/>
    <property type="match status" value="1"/>
</dbReference>
<dbReference type="SMART" id="SM00255">
    <property type="entry name" value="TIR"/>
    <property type="match status" value="1"/>
</dbReference>
<dbReference type="OrthoDB" id="1526598at2759"/>
<dbReference type="InterPro" id="IPR032675">
    <property type="entry name" value="LRR_dom_sf"/>
</dbReference>
<accession>K1QLJ0</accession>
<evidence type="ECO:0000256" key="5">
    <source>
        <dbReference type="ARBA" id="ARBA00023136"/>
    </source>
</evidence>
<organism evidence="6">
    <name type="scientific">Magallana gigas</name>
    <name type="common">Pacific oyster</name>
    <name type="synonym">Crassostrea gigas</name>
    <dbReference type="NCBI Taxonomy" id="29159"/>
    <lineage>
        <taxon>Eukaryota</taxon>
        <taxon>Metazoa</taxon>
        <taxon>Spiralia</taxon>
        <taxon>Lophotrochozoa</taxon>
        <taxon>Mollusca</taxon>
        <taxon>Bivalvia</taxon>
        <taxon>Autobranchia</taxon>
        <taxon>Pteriomorphia</taxon>
        <taxon>Ostreida</taxon>
        <taxon>Ostreoidea</taxon>
        <taxon>Ostreidae</taxon>
        <taxon>Magallana</taxon>
    </lineage>
</organism>
<dbReference type="SUPFAM" id="SSF52058">
    <property type="entry name" value="L domain-like"/>
    <property type="match status" value="1"/>
</dbReference>
<dbReference type="PROSITE" id="PS50104">
    <property type="entry name" value="TIR"/>
    <property type="match status" value="1"/>
</dbReference>
<evidence type="ECO:0000313" key="6">
    <source>
        <dbReference type="EMBL" id="EKC29625.1"/>
    </source>
</evidence>
<keyword evidence="3" id="KW-0732">Signal</keyword>
<sequence>MTNNFINHLHKNLLKDSMFLAELYIGSNGIESWTLDISHLKFLTLIDCSGNKLATLPKSVRDRLDTTSQNKTVKVNLRHNKILCSCKNLDFLDWLFTSKVVVNILKTEECTGIKGNITYGYQYLKEECGKDQREWLYPVQTICLLFILSVIALVVYKKRWALIYRWYLFRLRRKRYSPIGGCNDGYQFDAFLSFADEDRPFVDRVLEELEGNPELRLNVCVHFRDFIPGKSISGNIVSAIHSSKKTIVFMSRAYLKSDWCKYELRMAITEESHMNREVVIMTVLEDIPQKELSLEVLQYYKKNSYINKPNTEEELKLYWKILEKLL</sequence>
<comment type="subcellular location">
    <subcellularLocation>
        <location evidence="1">Membrane</location>
        <topology evidence="1">Single-pass membrane protein</topology>
    </subcellularLocation>
</comment>
<protein>
    <submittedName>
        <fullName evidence="6">Toll-like receptor 2 type-1</fullName>
    </submittedName>
</protein>
<dbReference type="GO" id="GO:0005886">
    <property type="term" value="C:plasma membrane"/>
    <property type="evidence" value="ECO:0007669"/>
    <property type="project" value="TreeGrafter"/>
</dbReference>
<evidence type="ECO:0000256" key="3">
    <source>
        <dbReference type="ARBA" id="ARBA00022729"/>
    </source>
</evidence>
<dbReference type="InterPro" id="IPR000157">
    <property type="entry name" value="TIR_dom"/>
</dbReference>
<dbReference type="HOGENOM" id="CLU_006000_0_0_1"/>
<dbReference type="GO" id="GO:0007165">
    <property type="term" value="P:signal transduction"/>
    <property type="evidence" value="ECO:0007669"/>
    <property type="project" value="InterPro"/>
</dbReference>
<dbReference type="InParanoid" id="K1QLJ0"/>
<dbReference type="Pfam" id="PF01582">
    <property type="entry name" value="TIR"/>
    <property type="match status" value="1"/>
</dbReference>
<evidence type="ECO:0000256" key="1">
    <source>
        <dbReference type="ARBA" id="ARBA00004167"/>
    </source>
</evidence>
<evidence type="ECO:0000256" key="4">
    <source>
        <dbReference type="ARBA" id="ARBA00022989"/>
    </source>
</evidence>
<dbReference type="Gene3D" id="3.40.50.10140">
    <property type="entry name" value="Toll/interleukin-1 receptor homology (TIR) domain"/>
    <property type="match status" value="1"/>
</dbReference>
<dbReference type="EMBL" id="JH819194">
    <property type="protein sequence ID" value="EKC29625.1"/>
    <property type="molecule type" value="Genomic_DNA"/>
</dbReference>
<dbReference type="PANTHER" id="PTHR24365">
    <property type="entry name" value="TOLL-LIKE RECEPTOR"/>
    <property type="match status" value="1"/>
</dbReference>
<dbReference type="InterPro" id="IPR035897">
    <property type="entry name" value="Toll_tir_struct_dom_sf"/>
</dbReference>
<gene>
    <name evidence="6" type="ORF">CGI_10027414</name>
</gene>